<gene>
    <name evidence="2" type="ORF">NCTC10293_00017</name>
</gene>
<dbReference type="EMBL" id="UGQE01000001">
    <property type="protein sequence ID" value="STZ09707.1"/>
    <property type="molecule type" value="Genomic_DNA"/>
</dbReference>
<sequence>MNTPTNQTAALLSERVAELLAQARERIASQVNQTMVLTYFEIGKMIVEEEQNGNKRAEYGKGLLK</sequence>
<name>A0A378R4V6_9GAMM</name>
<dbReference type="Pfam" id="PF17761">
    <property type="entry name" value="DUF1016_N"/>
    <property type="match status" value="1"/>
</dbReference>
<evidence type="ECO:0000313" key="3">
    <source>
        <dbReference type="Proteomes" id="UP000255279"/>
    </source>
</evidence>
<proteinExistence type="predicted"/>
<organism evidence="2 3">
    <name type="scientific">Moraxella caviae</name>
    <dbReference type="NCBI Taxonomy" id="34060"/>
    <lineage>
        <taxon>Bacteria</taxon>
        <taxon>Pseudomonadati</taxon>
        <taxon>Pseudomonadota</taxon>
        <taxon>Gammaproteobacteria</taxon>
        <taxon>Moraxellales</taxon>
        <taxon>Moraxellaceae</taxon>
        <taxon>Moraxella</taxon>
    </lineage>
</organism>
<dbReference type="Proteomes" id="UP000255279">
    <property type="component" value="Unassembled WGS sequence"/>
</dbReference>
<feature type="domain" description="YhcG N-terminal" evidence="1">
    <location>
        <begin position="16"/>
        <end position="64"/>
    </location>
</feature>
<reference evidence="2 3" key="1">
    <citation type="submission" date="2018-06" db="EMBL/GenBank/DDBJ databases">
        <authorList>
            <consortium name="Pathogen Informatics"/>
            <person name="Doyle S."/>
        </authorList>
    </citation>
    <scope>NUCLEOTIDE SEQUENCE [LARGE SCALE GENOMIC DNA]</scope>
    <source>
        <strain evidence="2 3">NCTC10293</strain>
    </source>
</reference>
<dbReference type="InterPro" id="IPR041527">
    <property type="entry name" value="YhcG_N"/>
</dbReference>
<protein>
    <submittedName>
        <fullName evidence="2">Uncharacterized conserved protein</fullName>
    </submittedName>
</protein>
<evidence type="ECO:0000313" key="2">
    <source>
        <dbReference type="EMBL" id="STZ09707.1"/>
    </source>
</evidence>
<accession>A0A378R4V6</accession>
<evidence type="ECO:0000259" key="1">
    <source>
        <dbReference type="Pfam" id="PF17761"/>
    </source>
</evidence>
<dbReference type="AlphaFoldDB" id="A0A378R4V6"/>